<protein>
    <recommendedName>
        <fullName evidence="4">Teneurin-like YD-shell domain-containing protein</fullName>
    </recommendedName>
</protein>
<evidence type="ECO:0000313" key="6">
    <source>
        <dbReference type="Proteomes" id="UP000322873"/>
    </source>
</evidence>
<keyword evidence="6" id="KW-1185">Reference proteome</keyword>
<feature type="region of interest" description="Disordered" evidence="2">
    <location>
        <begin position="847"/>
        <end position="877"/>
    </location>
</feature>
<dbReference type="Gene3D" id="2.180.10.10">
    <property type="entry name" value="RHS repeat-associated core"/>
    <property type="match status" value="2"/>
</dbReference>
<dbReference type="PANTHER" id="PTHR32305">
    <property type="match status" value="1"/>
</dbReference>
<feature type="compositionally biased region" description="Polar residues" evidence="2">
    <location>
        <begin position="1515"/>
        <end position="1531"/>
    </location>
</feature>
<feature type="signal peptide" evidence="3">
    <location>
        <begin position="1"/>
        <end position="23"/>
    </location>
</feature>
<name>A0A5M9JD24_MONFR</name>
<feature type="domain" description="Teneurin-like YD-shell" evidence="4">
    <location>
        <begin position="1078"/>
        <end position="1310"/>
    </location>
</feature>
<keyword evidence="3" id="KW-0732">Signal</keyword>
<dbReference type="InterPro" id="IPR050708">
    <property type="entry name" value="T6SS_VgrG/RHS"/>
</dbReference>
<dbReference type="InterPro" id="IPR056823">
    <property type="entry name" value="TEN-like_YD-shell"/>
</dbReference>
<comment type="caution">
    <text evidence="5">The sequence shown here is derived from an EMBL/GenBank/DDBJ whole genome shotgun (WGS) entry which is preliminary data.</text>
</comment>
<organism evidence="5 6">
    <name type="scientific">Monilinia fructicola</name>
    <name type="common">Brown rot fungus</name>
    <name type="synonym">Ciboria fructicola</name>
    <dbReference type="NCBI Taxonomy" id="38448"/>
    <lineage>
        <taxon>Eukaryota</taxon>
        <taxon>Fungi</taxon>
        <taxon>Dikarya</taxon>
        <taxon>Ascomycota</taxon>
        <taxon>Pezizomycotina</taxon>
        <taxon>Leotiomycetes</taxon>
        <taxon>Helotiales</taxon>
        <taxon>Sclerotiniaceae</taxon>
        <taxon>Monilinia</taxon>
    </lineage>
</organism>
<dbReference type="EMBL" id="VICG01000014">
    <property type="protein sequence ID" value="KAA8565125.1"/>
    <property type="molecule type" value="Genomic_DNA"/>
</dbReference>
<proteinExistence type="predicted"/>
<evidence type="ECO:0000313" key="5">
    <source>
        <dbReference type="EMBL" id="KAA8565125.1"/>
    </source>
</evidence>
<dbReference type="NCBIfam" id="TIGR01643">
    <property type="entry name" value="YD_repeat_2x"/>
    <property type="match status" value="1"/>
</dbReference>
<dbReference type="VEuPathDB" id="FungiDB:MFRU_008g00770"/>
<evidence type="ECO:0000259" key="4">
    <source>
        <dbReference type="Pfam" id="PF25023"/>
    </source>
</evidence>
<feature type="region of interest" description="Disordered" evidence="2">
    <location>
        <begin position="1561"/>
        <end position="1584"/>
    </location>
</feature>
<feature type="compositionally biased region" description="Polar residues" evidence="2">
    <location>
        <begin position="855"/>
        <end position="877"/>
    </location>
</feature>
<dbReference type="PANTHER" id="PTHR32305:SF15">
    <property type="entry name" value="PROTEIN RHSA-RELATED"/>
    <property type="match status" value="1"/>
</dbReference>
<dbReference type="Proteomes" id="UP000322873">
    <property type="component" value="Unassembled WGS sequence"/>
</dbReference>
<feature type="region of interest" description="Disordered" evidence="2">
    <location>
        <begin position="1499"/>
        <end position="1544"/>
    </location>
</feature>
<reference evidence="5 6" key="1">
    <citation type="submission" date="2019-06" db="EMBL/GenBank/DDBJ databases">
        <title>Genome Sequence of the Brown Rot Fungal Pathogen Monilinia fructicola.</title>
        <authorList>
            <person name="De Miccolis Angelini R.M."/>
            <person name="Landi L."/>
            <person name="Abate D."/>
            <person name="Pollastro S."/>
            <person name="Romanazzi G."/>
            <person name="Faretra F."/>
        </authorList>
    </citation>
    <scope>NUCLEOTIDE SEQUENCE [LARGE SCALE GENOMIC DNA]</scope>
    <source>
        <strain evidence="5 6">Mfrc123</strain>
    </source>
</reference>
<evidence type="ECO:0000256" key="2">
    <source>
        <dbReference type="SAM" id="MobiDB-lite"/>
    </source>
</evidence>
<keyword evidence="1" id="KW-0677">Repeat</keyword>
<dbReference type="Pfam" id="PF25023">
    <property type="entry name" value="TEN_YD-shell"/>
    <property type="match status" value="1"/>
</dbReference>
<gene>
    <name evidence="5" type="ORF">EYC84_010873</name>
</gene>
<accession>A0A5M9JD24</accession>
<evidence type="ECO:0000256" key="1">
    <source>
        <dbReference type="ARBA" id="ARBA00022737"/>
    </source>
</evidence>
<dbReference type="InterPro" id="IPR022385">
    <property type="entry name" value="Rhs_assc_core"/>
</dbReference>
<sequence>MGKFVHQFTFVFLLQSWHQLLKSFAKLNSIGLKMSSTSGIYSQGFNFNEFLQKGVDPRTGQYTCSVDLYEAPIQARNCPPFKLSLVFNPLNAQNIGLGTGWSFNLPSYDHRQSNRVISLSTGESYRVTETSSSIFTTDQKLKSSIVKKIDANSYQLTYKSGQIETLSNFNNRYNKTVLVDLYASTGRSLSFTYTPLGEIPRLQRIQQGSEILLEVKYGTSQVDIIKAPNTSEAASFSLILRNNHLTEIRLPSEGGSWKFAYEAFGHLKQVDSPSGLVEEIRYRQQGHRLPTGAPIQALPYVISHTSRPGIEQPAVTTSYTYSDYNFFGYGGSLNWRNGEDNLFSTRDEYQYTSTVQVQGGSQTKRTYNKFHLLVSSEEQKGSKQVIQKMTYHAVPFAKFDNQPPQYQLPKTVEVTYRDAATGASRIETSHHAFDEWGNPTQDIKPNGIRTDRIYYPPTGEGEDCPPDPHGFQRYLKKETVTPTSGPGPTRSEDYTYAQMPTATGAKTSYLVLVKQRQNTEGTQLLSKFEYTYVNSAGEGNHTRLQRLVTRLLDLYPTTQDWTYTNPSKDQFVQTVSTTTFDDSTVVEETGYSKWSGLTLTHKNEAGVKTNFYYDNLGRPSKTVISEGSPYEGPAETETDAKGVQTRYITDGMDRLRRVEQQDPEDQVFRLIQEHSYNAQDQRITTSEIDWLRGSGSPVEQRTTKTMEYDDWGKVYRVTENSGLRTLSQADPITNTRVHGIEGEGMTRTKLNLFGSPTQIALHYKNNALYSKIDYTYDGLNRPVSQVDNLGRTTQYKVDSFDRVVETTWPGSRVVKTQYASQTTAVLPTSMKLDEGTVGEQSFDGLGRVTRKSVGPRTTSQLYSGTSPEPSHITNPSGEQYSLTYQEALNGVLTQLSSSNHTDTYQYDPKTAAPLQLKGSFSTHDLQYQASGLLSQEKIQVTDGQAYTTKYTYSMAGTLQEYTDTNGKVHTTQYDAFGRAQKVIQGRLSVSFVYDNASRVTQTLVEDGERNTRITTDLTYDDFGREVRRSVQKDSTLLYDLSQTYNEIGLVATRLKEKDGVPMPGKPDPADKKGNRLRSQSFTFDNYDNIVNSSTVFQDGTSNTSVSSFSAQDPTQLTQITNTHPSYPSIVNLEYDSNGCLTRDEEGRKLEYDNLSRLIAVRDADNSILAEYLYDAAGRLVCQKVPNQPDTNLFYRGSLIAVKKGDDLVSYLSHGSEYWGETISQQGGEAHARLWASDSQQSALTTLDSQSPDQIQDQHYTPYGYSDSEDGAPFASIGFNGQWKDPVTGWYHLGSGYRVYNPQLQRFHTPDPWSPFASGEINPYAYCLGDPINRLDPNGHFSIFGLSFGWRDLIQTVVGIAVSIGVGILTGGASLAIQIGVGIAAGVASDVLSGMIGDLAMGNKITLQSVGMDALGGVVGGLAGELGDAAIKSAFKATKALPAVFKKAVGRAGSYSVTKVATSEAARQSISATVKSGLRASARGFIPGQVASQKLIPLMVPGSQDEDEPSPAGRPSNLSQNSSGENSSTNPLGRSGPPQIGSQPFYLNRGSSITRDIIRPLMKDGDDTTTSTSFSGNYSGSETSAGKSAVANCSIVMFDLPMVHLRIVNLREAPRFMLESPWLENEIDMVLWFIISILLERGSQSDGYDRGTVLPRSRDYSDSSIYWTAACLYNVDNCSSNGISSPLRSLSLAPCKCVPSSNLDEWYRQPWNPLTTLSPVLGEYHSPDFDDRYRPFQRFKMFQRFPSFHTTILFKDSSCSSNFNHSEDSEA</sequence>
<dbReference type="NCBIfam" id="TIGR03696">
    <property type="entry name" value="Rhs_assc_core"/>
    <property type="match status" value="1"/>
</dbReference>
<evidence type="ECO:0000256" key="3">
    <source>
        <dbReference type="SAM" id="SignalP"/>
    </source>
</evidence>
<feature type="chain" id="PRO_5024461303" description="Teneurin-like YD-shell domain-containing protein" evidence="3">
    <location>
        <begin position="24"/>
        <end position="1770"/>
    </location>
</feature>
<dbReference type="InterPro" id="IPR006530">
    <property type="entry name" value="YD"/>
</dbReference>